<evidence type="ECO:0000256" key="2">
    <source>
        <dbReference type="ARBA" id="ARBA00022692"/>
    </source>
</evidence>
<dbReference type="Proteomes" id="UP001232725">
    <property type="component" value="Unassembled WGS sequence"/>
</dbReference>
<name>A0ABT9IRF5_9MICC</name>
<keyword evidence="4 6" id="KW-0472">Membrane</keyword>
<feature type="domain" description="Putative host cell surface-exposed lipoprotein Ltp-like HTH region" evidence="8">
    <location>
        <begin position="234"/>
        <end position="276"/>
    </location>
</feature>
<evidence type="ECO:0000259" key="7">
    <source>
        <dbReference type="Pfam" id="PF05154"/>
    </source>
</evidence>
<proteinExistence type="predicted"/>
<reference evidence="9 10" key="1">
    <citation type="submission" date="2023-08" db="EMBL/GenBank/DDBJ databases">
        <title>Arthrobacter horti sp. nov., isolated from forest soil.</title>
        <authorList>
            <person name="Park M."/>
        </authorList>
    </citation>
    <scope>NUCLEOTIDE SEQUENCE [LARGE SCALE GENOMIC DNA]</scope>
    <source>
        <strain evidence="9 10">YJM1</strain>
    </source>
</reference>
<keyword evidence="2 6" id="KW-0812">Transmembrane</keyword>
<dbReference type="Gene3D" id="1.10.10.10">
    <property type="entry name" value="Winged helix-like DNA-binding domain superfamily/Winged helix DNA-binding domain"/>
    <property type="match status" value="2"/>
</dbReference>
<dbReference type="Pfam" id="PF05154">
    <property type="entry name" value="TM2"/>
    <property type="match status" value="1"/>
</dbReference>
<evidence type="ECO:0000313" key="10">
    <source>
        <dbReference type="Proteomes" id="UP001232725"/>
    </source>
</evidence>
<feature type="transmembrane region" description="Helical" evidence="6">
    <location>
        <begin position="94"/>
        <end position="116"/>
    </location>
</feature>
<dbReference type="PANTHER" id="PTHR21016:SF25">
    <property type="entry name" value="TM2 DOMAIN-CONTAINING PROTEIN DDB_G0277895-RELATED"/>
    <property type="match status" value="1"/>
</dbReference>
<keyword evidence="10" id="KW-1185">Reference proteome</keyword>
<sequence>MSNPYPPTGQPAQPSYPAPPQGGYPQGQPQPPYGAPQNGAPLYQAPQYGAPPQFTPQYKPQDVGTKSFLVTWLLSLLVGGFGIDRFYLGKVGTGIAKLLTFGGLGIWALVDLILVLTNKQTDKQGLKLEGYEKHKVVAIIVTVAVIVVGGIGNVVNGVNSGSKSAPALDGSDVSVSTPTTAPAVDPAIAAAEASASAKAQAEAAAKAKAQAEADAKAQAKAEAEAAAKRGTPGQQNAKRKAESYLNLTAFSRSGLIGQLEFEKFSAADATWAVDHLEVDWNVQAEKKAKKYLEMTSFSHAGLVDQLTFEGFTPEQAEYGATKAGI</sequence>
<feature type="domain" description="TM2" evidence="7">
    <location>
        <begin position="65"/>
        <end position="113"/>
    </location>
</feature>
<comment type="caution">
    <text evidence="9">The sequence shown here is derived from an EMBL/GenBank/DDBJ whole genome shotgun (WGS) entry which is preliminary data.</text>
</comment>
<dbReference type="Pfam" id="PF07553">
    <property type="entry name" value="Lipoprotein_Ltp"/>
    <property type="match status" value="2"/>
</dbReference>
<feature type="region of interest" description="Disordered" evidence="5">
    <location>
        <begin position="220"/>
        <end position="239"/>
    </location>
</feature>
<evidence type="ECO:0000256" key="3">
    <source>
        <dbReference type="ARBA" id="ARBA00022989"/>
    </source>
</evidence>
<keyword evidence="3 6" id="KW-1133">Transmembrane helix</keyword>
<dbReference type="EMBL" id="JAVALS010000011">
    <property type="protein sequence ID" value="MDP5228117.1"/>
    <property type="molecule type" value="Genomic_DNA"/>
</dbReference>
<dbReference type="InterPro" id="IPR036388">
    <property type="entry name" value="WH-like_DNA-bd_sf"/>
</dbReference>
<comment type="subcellular location">
    <subcellularLocation>
        <location evidence="1">Membrane</location>
        <topology evidence="1">Multi-pass membrane protein</topology>
    </subcellularLocation>
</comment>
<feature type="transmembrane region" description="Helical" evidence="6">
    <location>
        <begin position="68"/>
        <end position="88"/>
    </location>
</feature>
<dbReference type="PANTHER" id="PTHR21016">
    <property type="entry name" value="BETA-AMYLOID BINDING PROTEIN-RELATED"/>
    <property type="match status" value="1"/>
</dbReference>
<evidence type="ECO:0000313" key="9">
    <source>
        <dbReference type="EMBL" id="MDP5228117.1"/>
    </source>
</evidence>
<feature type="domain" description="Putative host cell surface-exposed lipoprotein Ltp-like HTH region" evidence="8">
    <location>
        <begin position="279"/>
        <end position="319"/>
    </location>
</feature>
<dbReference type="InterPro" id="IPR050932">
    <property type="entry name" value="TM2D1-3-like"/>
</dbReference>
<feature type="transmembrane region" description="Helical" evidence="6">
    <location>
        <begin position="136"/>
        <end position="155"/>
    </location>
</feature>
<evidence type="ECO:0000259" key="8">
    <source>
        <dbReference type="Pfam" id="PF07553"/>
    </source>
</evidence>
<organism evidence="9 10">
    <name type="scientific">Arthrobacter horti</name>
    <dbReference type="NCBI Taxonomy" id="3068273"/>
    <lineage>
        <taxon>Bacteria</taxon>
        <taxon>Bacillati</taxon>
        <taxon>Actinomycetota</taxon>
        <taxon>Actinomycetes</taxon>
        <taxon>Micrococcales</taxon>
        <taxon>Micrococcaceae</taxon>
        <taxon>Arthrobacter</taxon>
    </lineage>
</organism>
<protein>
    <submittedName>
        <fullName evidence="9">Ltp family lipoprotein</fullName>
    </submittedName>
</protein>
<dbReference type="InterPro" id="IPR011434">
    <property type="entry name" value="Ltp-like_HTH"/>
</dbReference>
<feature type="compositionally biased region" description="Pro residues" evidence="5">
    <location>
        <begin position="1"/>
        <end position="34"/>
    </location>
</feature>
<dbReference type="RefSeq" id="WP_305997166.1">
    <property type="nucleotide sequence ID" value="NZ_JAVALS010000011.1"/>
</dbReference>
<keyword evidence="9" id="KW-0449">Lipoprotein</keyword>
<evidence type="ECO:0000256" key="4">
    <source>
        <dbReference type="ARBA" id="ARBA00023136"/>
    </source>
</evidence>
<gene>
    <name evidence="9" type="ORF">Q9R02_13210</name>
</gene>
<evidence type="ECO:0000256" key="6">
    <source>
        <dbReference type="SAM" id="Phobius"/>
    </source>
</evidence>
<dbReference type="SUPFAM" id="SSF81995">
    <property type="entry name" value="beta-sandwich domain of Sec23/24"/>
    <property type="match status" value="1"/>
</dbReference>
<accession>A0ABT9IRF5</accession>
<dbReference type="InterPro" id="IPR007829">
    <property type="entry name" value="TM2"/>
</dbReference>
<feature type="region of interest" description="Disordered" evidence="5">
    <location>
        <begin position="1"/>
        <end position="46"/>
    </location>
</feature>
<evidence type="ECO:0000256" key="1">
    <source>
        <dbReference type="ARBA" id="ARBA00004141"/>
    </source>
</evidence>
<evidence type="ECO:0000256" key="5">
    <source>
        <dbReference type="SAM" id="MobiDB-lite"/>
    </source>
</evidence>